<dbReference type="AlphaFoldDB" id="A0A8J8K463"/>
<protein>
    <submittedName>
        <fullName evidence="1">Uncharacterized protein</fullName>
    </submittedName>
</protein>
<name>A0A8J8K463_9FLAO</name>
<evidence type="ECO:0000313" key="2">
    <source>
        <dbReference type="Proteomes" id="UP000610746"/>
    </source>
</evidence>
<comment type="caution">
    <text evidence="1">The sequence shown here is derived from an EMBL/GenBank/DDBJ whole genome shotgun (WGS) entry which is preliminary data.</text>
</comment>
<dbReference type="Proteomes" id="UP000610746">
    <property type="component" value="Unassembled WGS sequence"/>
</dbReference>
<gene>
    <name evidence="1" type="ORF">HNQ03_000431</name>
</gene>
<keyword evidence="2" id="KW-1185">Reference proteome</keyword>
<evidence type="ECO:0000313" key="1">
    <source>
        <dbReference type="EMBL" id="NRS91365.1"/>
    </source>
</evidence>
<proteinExistence type="predicted"/>
<accession>A0A8J8K463</accession>
<sequence>MTALVVLTMVISCSREASNDLAINDFSENTSFSNSARISNLSKEDLILRLSKDENFIELGDAMEAFFVEMPTKQNFIDNYNDQQFQSQGAEYFLNLSGYTNEEVSSSVFTIQNLSLTLKNNYPELELNGENQEFVLEVFEGANTIIEASKPNLPGCRACVRKWKPRMQTGMWFATLTGQGWVGIVWNFGSTGWSLVDCLEDNGC</sequence>
<organism evidence="1 2">
    <name type="scientific">Frigoriflavimonas asaccharolytica</name>
    <dbReference type="NCBI Taxonomy" id="2735899"/>
    <lineage>
        <taxon>Bacteria</taxon>
        <taxon>Pseudomonadati</taxon>
        <taxon>Bacteroidota</taxon>
        <taxon>Flavobacteriia</taxon>
        <taxon>Flavobacteriales</taxon>
        <taxon>Weeksellaceae</taxon>
        <taxon>Frigoriflavimonas</taxon>
    </lineage>
</organism>
<dbReference type="EMBL" id="JABSNO010000002">
    <property type="protein sequence ID" value="NRS91365.1"/>
    <property type="molecule type" value="Genomic_DNA"/>
</dbReference>
<reference evidence="1" key="1">
    <citation type="submission" date="2020-05" db="EMBL/GenBank/DDBJ databases">
        <title>Genomic Encyclopedia of Type Strains, Phase IV (KMG-V): Genome sequencing to study the core and pangenomes of soil and plant-associated prokaryotes.</title>
        <authorList>
            <person name="Whitman W."/>
        </authorList>
    </citation>
    <scope>NUCLEOTIDE SEQUENCE</scope>
    <source>
        <strain evidence="1">16F</strain>
    </source>
</reference>
<dbReference type="RefSeq" id="WP_173777996.1">
    <property type="nucleotide sequence ID" value="NZ_JABSNO010000002.1"/>
</dbReference>